<feature type="compositionally biased region" description="Pro residues" evidence="1">
    <location>
        <begin position="296"/>
        <end position="313"/>
    </location>
</feature>
<feature type="compositionally biased region" description="Acidic residues" evidence="1">
    <location>
        <begin position="1"/>
        <end position="10"/>
    </location>
</feature>
<feature type="compositionally biased region" description="Basic and acidic residues" evidence="1">
    <location>
        <begin position="325"/>
        <end position="334"/>
    </location>
</feature>
<evidence type="ECO:0000256" key="1">
    <source>
        <dbReference type="SAM" id="MobiDB-lite"/>
    </source>
</evidence>
<name>A0A0D7B847_9AGAR</name>
<feature type="compositionally biased region" description="Low complexity" evidence="1">
    <location>
        <begin position="491"/>
        <end position="512"/>
    </location>
</feature>
<keyword evidence="3" id="KW-1185">Reference proteome</keyword>
<dbReference type="AlphaFoldDB" id="A0A0D7B847"/>
<feature type="compositionally biased region" description="Polar residues" evidence="1">
    <location>
        <begin position="127"/>
        <end position="166"/>
    </location>
</feature>
<proteinExistence type="predicted"/>
<dbReference type="EMBL" id="KN880555">
    <property type="protein sequence ID" value="KIY66425.1"/>
    <property type="molecule type" value="Genomic_DNA"/>
</dbReference>
<organism evidence="2 3">
    <name type="scientific">Cylindrobasidium torrendii FP15055 ss-10</name>
    <dbReference type="NCBI Taxonomy" id="1314674"/>
    <lineage>
        <taxon>Eukaryota</taxon>
        <taxon>Fungi</taxon>
        <taxon>Dikarya</taxon>
        <taxon>Basidiomycota</taxon>
        <taxon>Agaricomycotina</taxon>
        <taxon>Agaricomycetes</taxon>
        <taxon>Agaricomycetidae</taxon>
        <taxon>Agaricales</taxon>
        <taxon>Marasmiineae</taxon>
        <taxon>Physalacriaceae</taxon>
        <taxon>Cylindrobasidium</taxon>
    </lineage>
</organism>
<feature type="compositionally biased region" description="Polar residues" evidence="1">
    <location>
        <begin position="198"/>
        <end position="216"/>
    </location>
</feature>
<accession>A0A0D7B847</accession>
<dbReference type="STRING" id="1314674.A0A0D7B847"/>
<evidence type="ECO:0000313" key="2">
    <source>
        <dbReference type="EMBL" id="KIY66425.1"/>
    </source>
</evidence>
<dbReference type="Proteomes" id="UP000054007">
    <property type="component" value="Unassembled WGS sequence"/>
</dbReference>
<sequence>MNLDEFDPIDEPQPPPRSNVSSQYSQDYSPLDRLRLSMASSPPRPATVIQESPQKSTAHRMSVTPARGPLIFAAAVSTDEPPNHPLPEVHIAGRHPVRSPPPPSSYVPRQEEPPRSSSRNSNRESTKSAQQTSGMSHPSPSTRTAQLASQTQNKPQPALPNLNQRQPVMEIPPPQRQQLMTPPPPQTPPKQRHLPEPASQQQDMSLQRTVTPTRSTDPPKRSGKHRPTTPVSLDQDRRRTKTSVDMPYFSDDPFAKSDGVKIIPAATPKPAPQPTFTEFDDDEVVLAPAVEVQRPATPPKRSPPHAPPTPPSPEEYKRSRRNHVREHSPPREIARLPLSNDRPPEAFPLDLALEKAGIVAGLLPYLTYGEWLQLSNLSQRVRRACKETDDLRKVLLQRFLGPVGYQPWIWGQDPLPLTLADLNHYMRGVTLSVFEYSTTAQRFMQMRDQTQAPVIQQLRDATRAYTRIVLRLRAQAEKEARTTRAPSPTFSQTTHGTHGTQHGSTTPSHGFRSPLYRLRRAPLLRVFVPSPDGDWLSDTSVLECEAELKRAGVLHLMRVGDVVWDVAVGEEGNFGRMIWDGSYLIDLDYTYSAVGDLPKYLPTLAFSPSYFHRVIRTGPAATNPIVRLDLAPWGDEIAGNLQLLQDRVRTETPQGTYHNVVRWVHRSSFTLKPPGRGTRIPVTNGNGGTMWVDSGWYGTVVVETEGTNESLADLQERCGPGAFPPRVQQVGRASMSAQKDKDAKTVFRILREKSRPGEIWIRTVSPKERIN</sequence>
<feature type="region of interest" description="Disordered" evidence="1">
    <location>
        <begin position="293"/>
        <end position="340"/>
    </location>
</feature>
<dbReference type="OrthoDB" id="3365519at2759"/>
<reference evidence="2 3" key="1">
    <citation type="journal article" date="2015" name="Fungal Genet. Biol.">
        <title>Evolution of novel wood decay mechanisms in Agaricales revealed by the genome sequences of Fistulina hepatica and Cylindrobasidium torrendii.</title>
        <authorList>
            <person name="Floudas D."/>
            <person name="Held B.W."/>
            <person name="Riley R."/>
            <person name="Nagy L.G."/>
            <person name="Koehler G."/>
            <person name="Ransdell A.S."/>
            <person name="Younus H."/>
            <person name="Chow J."/>
            <person name="Chiniquy J."/>
            <person name="Lipzen A."/>
            <person name="Tritt A."/>
            <person name="Sun H."/>
            <person name="Haridas S."/>
            <person name="LaButti K."/>
            <person name="Ohm R.A."/>
            <person name="Kues U."/>
            <person name="Blanchette R.A."/>
            <person name="Grigoriev I.V."/>
            <person name="Minto R.E."/>
            <person name="Hibbett D.S."/>
        </authorList>
    </citation>
    <scope>NUCLEOTIDE SEQUENCE [LARGE SCALE GENOMIC DNA]</scope>
    <source>
        <strain evidence="2 3">FP15055 ss-10</strain>
    </source>
</reference>
<feature type="region of interest" description="Disordered" evidence="1">
    <location>
        <begin position="476"/>
        <end position="512"/>
    </location>
</feature>
<feature type="compositionally biased region" description="Polar residues" evidence="1">
    <location>
        <begin position="18"/>
        <end position="28"/>
    </location>
</feature>
<feature type="region of interest" description="Disordered" evidence="1">
    <location>
        <begin position="1"/>
        <end position="277"/>
    </location>
</feature>
<gene>
    <name evidence="2" type="ORF">CYLTODRAFT_398793</name>
</gene>
<evidence type="ECO:0000313" key="3">
    <source>
        <dbReference type="Proteomes" id="UP000054007"/>
    </source>
</evidence>
<feature type="compositionally biased region" description="Pro residues" evidence="1">
    <location>
        <begin position="170"/>
        <end position="188"/>
    </location>
</feature>
<protein>
    <submittedName>
        <fullName evidence="2">Uncharacterized protein</fullName>
    </submittedName>
</protein>